<dbReference type="OrthoDB" id="8814754at2759"/>
<evidence type="ECO:0000313" key="4">
    <source>
        <dbReference type="RefSeq" id="XP_026116307.1"/>
    </source>
</evidence>
<organism evidence="3 4">
    <name type="scientific">Carassius auratus</name>
    <name type="common">Goldfish</name>
    <dbReference type="NCBI Taxonomy" id="7957"/>
    <lineage>
        <taxon>Eukaryota</taxon>
        <taxon>Metazoa</taxon>
        <taxon>Chordata</taxon>
        <taxon>Craniata</taxon>
        <taxon>Vertebrata</taxon>
        <taxon>Euteleostomi</taxon>
        <taxon>Actinopterygii</taxon>
        <taxon>Neopterygii</taxon>
        <taxon>Teleostei</taxon>
        <taxon>Ostariophysi</taxon>
        <taxon>Cypriniformes</taxon>
        <taxon>Cyprinidae</taxon>
        <taxon>Cyprininae</taxon>
        <taxon>Carassius</taxon>
    </lineage>
</organism>
<proteinExistence type="predicted"/>
<dbReference type="GeneID" id="113094883"/>
<dbReference type="RefSeq" id="XP_026116307.1">
    <property type="nucleotide sequence ID" value="XM_026260522.1"/>
</dbReference>
<keyword evidence="1" id="KW-0175">Coiled coil</keyword>
<evidence type="ECO:0000313" key="3">
    <source>
        <dbReference type="Proteomes" id="UP000515129"/>
    </source>
</evidence>
<evidence type="ECO:0000256" key="2">
    <source>
        <dbReference type="SAM" id="MobiDB-lite"/>
    </source>
</evidence>
<reference evidence="4" key="1">
    <citation type="submission" date="2025-08" db="UniProtKB">
        <authorList>
            <consortium name="RefSeq"/>
        </authorList>
    </citation>
    <scope>IDENTIFICATION</scope>
    <source>
        <strain evidence="4">Wakin</strain>
        <tissue evidence="4">Muscle</tissue>
    </source>
</reference>
<keyword evidence="3" id="KW-1185">Reference proteome</keyword>
<gene>
    <name evidence="4" type="primary">LOC113094883</name>
</gene>
<accession>A0A6P6P5P9</accession>
<dbReference type="Proteomes" id="UP000515129">
    <property type="component" value="Unplaced"/>
</dbReference>
<protein>
    <submittedName>
        <fullName evidence="4">Uncharacterized protein LOC113094883</fullName>
    </submittedName>
</protein>
<evidence type="ECO:0000256" key="1">
    <source>
        <dbReference type="SAM" id="Coils"/>
    </source>
</evidence>
<dbReference type="KEGG" id="caua:113094883"/>
<dbReference type="AlphaFoldDB" id="A0A6P6P5P9"/>
<feature type="region of interest" description="Disordered" evidence="2">
    <location>
        <begin position="1"/>
        <end position="27"/>
    </location>
</feature>
<sequence length="502" mass="59235">MAESAQNKGNSHALRPTTERHGTEPPNRYHVTIDQMLENLNAYLDKRLGLRKFHDDICQKYSIKYSESGLWALPDIKRAYGKMQRLRTYTNRDGLSVILLKQIRQHLQRCETDKLQHEKKAEKAKVRALAEQLQTVKKDKERLLHQNDKLLTLLSKRLESKASSSSDNSDADINTHTEITKDKLKVRLAPVIIKNRRTETENEEEYEEDGERRTRTVKKVIKKYVPYRTYQPATPEQVDKWSKELPDVYKQPRKVWQFLQRLQKIYNLHPLDSVMIVNVNLRDNDQQRLTESVERRIGESQENIEAGWEAVQTFLFELKPAEVNWAKITSCVQKTGESVAEFEEHFRQTWMEHAGLNNNIEELCEDTSIPFKTIFVNGLKPEVSKTLKIRYDDWDSTGTTFMQIVEWSAKIERTQEVDLRVLQSKTLSYNYRTMGYEKSEYQRHSREKTQERFRHCNEEGHWIRDCKLSLRQSDDDHLLKRFQQLTAKQKQTLLNAVEPQGN</sequence>
<name>A0A6P6P5P9_CARAU</name>
<feature type="coiled-coil region" evidence="1">
    <location>
        <begin position="100"/>
        <end position="146"/>
    </location>
</feature>
<feature type="compositionally biased region" description="Polar residues" evidence="2">
    <location>
        <begin position="1"/>
        <end position="10"/>
    </location>
</feature>